<dbReference type="PANTHER" id="PTHR24106">
    <property type="entry name" value="NACHT, LRR AND CARD DOMAINS-CONTAINING"/>
    <property type="match status" value="1"/>
</dbReference>
<dbReference type="EMBL" id="JAHRIO010037256">
    <property type="protein sequence ID" value="MEQ2170255.1"/>
    <property type="molecule type" value="Genomic_DNA"/>
</dbReference>
<protein>
    <submittedName>
        <fullName evidence="3">Uncharacterized protein</fullName>
    </submittedName>
</protein>
<keyword evidence="2" id="KW-0677">Repeat</keyword>
<dbReference type="InterPro" id="IPR051261">
    <property type="entry name" value="NLR"/>
</dbReference>
<reference evidence="3 4" key="1">
    <citation type="submission" date="2021-06" db="EMBL/GenBank/DDBJ databases">
        <authorList>
            <person name="Palmer J.M."/>
        </authorList>
    </citation>
    <scope>NUCLEOTIDE SEQUENCE [LARGE SCALE GENOMIC DNA]</scope>
    <source>
        <strain evidence="3 4">GA_2019</strain>
        <tissue evidence="3">Muscle</tissue>
    </source>
</reference>
<comment type="caution">
    <text evidence="3">The sequence shown here is derived from an EMBL/GenBank/DDBJ whole genome shotgun (WGS) entry which is preliminary data.</text>
</comment>
<evidence type="ECO:0000313" key="4">
    <source>
        <dbReference type="Proteomes" id="UP001476798"/>
    </source>
</evidence>
<sequence length="137" mass="15155">MSSGKGGGRGSGASCLHNFQEKLKIASHQGHAGESDSEKFSQIIGWNKLTKRLSSFSPHPNFSLTGCLVMEEGCACLAKVLSSNLSHLNELDLSYNHPGDSGMMLLFSRVEDPHCRLEMLRYKFKILSLLMHNFEVL</sequence>
<name>A0ABV0NFS6_9TELE</name>
<organism evidence="3 4">
    <name type="scientific">Goodea atripinnis</name>
    <dbReference type="NCBI Taxonomy" id="208336"/>
    <lineage>
        <taxon>Eukaryota</taxon>
        <taxon>Metazoa</taxon>
        <taxon>Chordata</taxon>
        <taxon>Craniata</taxon>
        <taxon>Vertebrata</taxon>
        <taxon>Euteleostomi</taxon>
        <taxon>Actinopterygii</taxon>
        <taxon>Neopterygii</taxon>
        <taxon>Teleostei</taxon>
        <taxon>Neoteleostei</taxon>
        <taxon>Acanthomorphata</taxon>
        <taxon>Ovalentaria</taxon>
        <taxon>Atherinomorphae</taxon>
        <taxon>Cyprinodontiformes</taxon>
        <taxon>Goodeidae</taxon>
        <taxon>Goodea</taxon>
    </lineage>
</organism>
<proteinExistence type="predicted"/>
<keyword evidence="4" id="KW-1185">Reference proteome</keyword>
<dbReference type="InterPro" id="IPR032675">
    <property type="entry name" value="LRR_dom_sf"/>
</dbReference>
<evidence type="ECO:0000256" key="1">
    <source>
        <dbReference type="ARBA" id="ARBA00022614"/>
    </source>
</evidence>
<evidence type="ECO:0000313" key="3">
    <source>
        <dbReference type="EMBL" id="MEQ2170255.1"/>
    </source>
</evidence>
<dbReference type="SUPFAM" id="SSF52047">
    <property type="entry name" value="RNI-like"/>
    <property type="match status" value="1"/>
</dbReference>
<keyword evidence="1" id="KW-0433">Leucine-rich repeat</keyword>
<gene>
    <name evidence="3" type="ORF">GOODEAATRI_033680</name>
</gene>
<dbReference type="Gene3D" id="3.80.10.10">
    <property type="entry name" value="Ribonuclease Inhibitor"/>
    <property type="match status" value="1"/>
</dbReference>
<dbReference type="Proteomes" id="UP001476798">
    <property type="component" value="Unassembled WGS sequence"/>
</dbReference>
<accession>A0ABV0NFS6</accession>
<evidence type="ECO:0000256" key="2">
    <source>
        <dbReference type="ARBA" id="ARBA00022737"/>
    </source>
</evidence>